<dbReference type="Proteomes" id="UP000324222">
    <property type="component" value="Unassembled WGS sequence"/>
</dbReference>
<evidence type="ECO:0000313" key="1">
    <source>
        <dbReference type="EMBL" id="MPC23379.1"/>
    </source>
</evidence>
<reference evidence="1 2" key="1">
    <citation type="submission" date="2019-05" db="EMBL/GenBank/DDBJ databases">
        <title>Another draft genome of Portunus trituberculatus and its Hox gene families provides insights of decapod evolution.</title>
        <authorList>
            <person name="Jeong J.-H."/>
            <person name="Song I."/>
            <person name="Kim S."/>
            <person name="Choi T."/>
            <person name="Kim D."/>
            <person name="Ryu S."/>
            <person name="Kim W."/>
        </authorList>
    </citation>
    <scope>NUCLEOTIDE SEQUENCE [LARGE SCALE GENOMIC DNA]</scope>
    <source>
        <tissue evidence="1">Muscle</tissue>
    </source>
</reference>
<organism evidence="1 2">
    <name type="scientific">Portunus trituberculatus</name>
    <name type="common">Swimming crab</name>
    <name type="synonym">Neptunus trituberculatus</name>
    <dbReference type="NCBI Taxonomy" id="210409"/>
    <lineage>
        <taxon>Eukaryota</taxon>
        <taxon>Metazoa</taxon>
        <taxon>Ecdysozoa</taxon>
        <taxon>Arthropoda</taxon>
        <taxon>Crustacea</taxon>
        <taxon>Multicrustacea</taxon>
        <taxon>Malacostraca</taxon>
        <taxon>Eumalacostraca</taxon>
        <taxon>Eucarida</taxon>
        <taxon>Decapoda</taxon>
        <taxon>Pleocyemata</taxon>
        <taxon>Brachyura</taxon>
        <taxon>Eubrachyura</taxon>
        <taxon>Portunoidea</taxon>
        <taxon>Portunidae</taxon>
        <taxon>Portuninae</taxon>
        <taxon>Portunus</taxon>
    </lineage>
</organism>
<keyword evidence="2" id="KW-1185">Reference proteome</keyword>
<name>A0A5B7DQJ0_PORTR</name>
<dbReference type="OrthoDB" id="6369952at2759"/>
<accession>A0A5B7DQJ0</accession>
<protein>
    <submittedName>
        <fullName evidence="1">Uncharacterized protein</fullName>
    </submittedName>
</protein>
<proteinExistence type="predicted"/>
<gene>
    <name evidence="1" type="ORF">E2C01_016423</name>
</gene>
<comment type="caution">
    <text evidence="1">The sequence shown here is derived from an EMBL/GenBank/DDBJ whole genome shotgun (WGS) entry which is preliminary data.</text>
</comment>
<sequence>MEDRTGCKTLLQNQVMAWFRENISNLDAKEQSVLEAGDDKNVKRKSLFSVPPPAPPTSAPPAVKKEDVWAGMSRLQWMASLLGVARSDLLSHLASLFSKSGRLKEAIQICQKLLADPSIKDCSSVVYQVVRLVVEHLSQFLPASECSTFLSSSSSQERDITMKSHANLINIVHELVSAAQLHAPPGECGWC</sequence>
<dbReference type="AlphaFoldDB" id="A0A5B7DQJ0"/>
<evidence type="ECO:0000313" key="2">
    <source>
        <dbReference type="Proteomes" id="UP000324222"/>
    </source>
</evidence>
<dbReference type="EMBL" id="VSRR010001199">
    <property type="protein sequence ID" value="MPC23379.1"/>
    <property type="molecule type" value="Genomic_DNA"/>
</dbReference>